<dbReference type="Proteomes" id="UP000809349">
    <property type="component" value="Unassembled WGS sequence"/>
</dbReference>
<protein>
    <submittedName>
        <fullName evidence="1">Uncharacterized protein</fullName>
    </submittedName>
</protein>
<comment type="caution">
    <text evidence="1">The sequence shown here is derived from an EMBL/GenBank/DDBJ whole genome shotgun (WGS) entry which is preliminary data.</text>
</comment>
<dbReference type="EMBL" id="JAFBIL020000011">
    <property type="protein sequence ID" value="MBZ2210030.1"/>
    <property type="molecule type" value="Genomic_DNA"/>
</dbReference>
<reference evidence="1 2" key="2">
    <citation type="submission" date="2021-08" db="EMBL/GenBank/DDBJ databases">
        <title>Massilia sp. R798.</title>
        <authorList>
            <person name="Baek J.H."/>
            <person name="Jung H.S."/>
            <person name="Kim K.R."/>
            <person name="Jeon C.O."/>
        </authorList>
    </citation>
    <scope>NUCLEOTIDE SEQUENCE [LARGE SCALE GENOMIC DNA]</scope>
    <source>
        <strain evidence="1 2">R798</strain>
    </source>
</reference>
<evidence type="ECO:0000313" key="1">
    <source>
        <dbReference type="EMBL" id="MBZ2210030.1"/>
    </source>
</evidence>
<organism evidence="1 2">
    <name type="scientific">Massilia soli</name>
    <dbReference type="NCBI Taxonomy" id="2792854"/>
    <lineage>
        <taxon>Bacteria</taxon>
        <taxon>Pseudomonadati</taxon>
        <taxon>Pseudomonadota</taxon>
        <taxon>Betaproteobacteria</taxon>
        <taxon>Burkholderiales</taxon>
        <taxon>Oxalobacteraceae</taxon>
        <taxon>Telluria group</taxon>
        <taxon>Massilia</taxon>
    </lineage>
</organism>
<name>A0ABS7SVT6_9BURK</name>
<dbReference type="RefSeq" id="WP_223471199.1">
    <property type="nucleotide sequence ID" value="NZ_JAFBIL020000011.1"/>
</dbReference>
<gene>
    <name evidence="1" type="ORF">I4X03_022430</name>
</gene>
<proteinExistence type="predicted"/>
<feature type="non-terminal residue" evidence="1">
    <location>
        <position position="1"/>
    </location>
</feature>
<accession>A0ABS7SVT6</accession>
<reference evidence="1 2" key="1">
    <citation type="submission" date="2021-01" db="EMBL/GenBank/DDBJ databases">
        <authorList>
            <person name="Ruan W."/>
            <person name="Khan S.A."/>
            <person name="Jeon C.O."/>
        </authorList>
    </citation>
    <scope>NUCLEOTIDE SEQUENCE [LARGE SCALE GENOMIC DNA]</scope>
    <source>
        <strain evidence="1 2">R798</strain>
    </source>
</reference>
<evidence type="ECO:0000313" key="2">
    <source>
        <dbReference type="Proteomes" id="UP000809349"/>
    </source>
</evidence>
<keyword evidence="2" id="KW-1185">Reference proteome</keyword>
<sequence>SFATHTHSFSPELWLKSVCRSRGDSPYHSGYMAGETERNNRRYANSVLVRGAPANAQNACKARGDDYWRVPAGSTVPVSVFGYGQGNYEVVVATGHRRASCSVNASGQVNDFQPQ</sequence>